<dbReference type="InterPro" id="IPR021047">
    <property type="entry name" value="Mannosyltransferase_CMT1"/>
</dbReference>
<dbReference type="PANTHER" id="PTHR34144">
    <property type="entry name" value="CHROMOSOME 8, WHOLE GENOME SHOTGUN SEQUENCE"/>
    <property type="match status" value="1"/>
</dbReference>
<keyword evidence="2" id="KW-1185">Reference proteome</keyword>
<dbReference type="EMBL" id="CDHN01000001">
    <property type="protein sequence ID" value="CEJ81524.1"/>
    <property type="molecule type" value="Genomic_DNA"/>
</dbReference>
<reference evidence="1 2" key="1">
    <citation type="journal article" date="2015" name="Genome Announc.">
        <title>Draft Genome Sequence and Gene Annotation of the Entomopathogenic Fungus Verticillium hemipterigenum.</title>
        <authorList>
            <person name="Horn F."/>
            <person name="Habel A."/>
            <person name="Scharf D.H."/>
            <person name="Dworschak J."/>
            <person name="Brakhage A.A."/>
            <person name="Guthke R."/>
            <person name="Hertweck C."/>
            <person name="Linde J."/>
        </authorList>
    </citation>
    <scope>NUCLEOTIDE SEQUENCE [LARGE SCALE GENOMIC DNA]</scope>
</reference>
<proteinExistence type="predicted"/>
<dbReference type="AlphaFoldDB" id="A0A0A1T844"/>
<evidence type="ECO:0000313" key="1">
    <source>
        <dbReference type="EMBL" id="CEJ81524.1"/>
    </source>
</evidence>
<sequence>MVSLAQSFFSLKKNILFAIVLLAGLCFLVIQLRLGTDHIQRVPSVTSTTKTLSAEKIVAERLSKSLNHLAAIPVRDGDILKADNISSYTDAIFLHREAKIDTFQCPLVNETRYADLTKSPGPTNPKIRYFFALNLRENLGLLPRLIGSIVDAIRFLGPEYCVLSILEGNSPDGTADVLNAIRPHLESLGIRYYLDSSTIDPKKTERIQALADLRNLALKPLIVNSADASKDTTIVFLNDVAACSDSILELVLQRRNLGADLVCGMDWNLDPPRFYDIWIARTIKGDDFIDVPDGRWEEITDLFWNDDYVMSRYKAFRPFQVFSCWNGGAVFGAQSTLEGLRFRAAKQGECYQGEPQIFCKEMWYKGFGKIAVVPSVNYEYTIEAGRRINKWKGFVSDIVSQQDPADDKIEWQLTPPAQVKCIGGWGNTTWGPWDEALP</sequence>
<name>A0A0A1T844_9HYPO</name>
<dbReference type="Proteomes" id="UP000039046">
    <property type="component" value="Unassembled WGS sequence"/>
</dbReference>
<dbReference type="PANTHER" id="PTHR34144:SF5">
    <property type="entry name" value="ALPHA-1,3-MANNOSYLTRANSFERASE CMT1"/>
    <property type="match status" value="1"/>
</dbReference>
<accession>A0A0A1T844</accession>
<organism evidence="1 2">
    <name type="scientific">[Torrubiella] hemipterigena</name>
    <dbReference type="NCBI Taxonomy" id="1531966"/>
    <lineage>
        <taxon>Eukaryota</taxon>
        <taxon>Fungi</taxon>
        <taxon>Dikarya</taxon>
        <taxon>Ascomycota</taxon>
        <taxon>Pezizomycotina</taxon>
        <taxon>Sordariomycetes</taxon>
        <taxon>Hypocreomycetidae</taxon>
        <taxon>Hypocreales</taxon>
        <taxon>Clavicipitaceae</taxon>
        <taxon>Clavicipitaceae incertae sedis</taxon>
        <taxon>'Torrubiella' clade</taxon>
    </lineage>
</organism>
<evidence type="ECO:0000313" key="2">
    <source>
        <dbReference type="Proteomes" id="UP000039046"/>
    </source>
</evidence>
<dbReference type="OrthoDB" id="262547at2759"/>
<dbReference type="Pfam" id="PF11735">
    <property type="entry name" value="CAP59_mtransfer"/>
    <property type="match status" value="1"/>
</dbReference>
<gene>
    <name evidence="1" type="ORF">VHEMI01645</name>
</gene>
<protein>
    <recommendedName>
        <fullName evidence="3">Alpha-1,3-mannosyltransferase CMT1</fullName>
    </recommendedName>
</protein>
<dbReference type="HOGENOM" id="CLU_036740_1_0_1"/>
<evidence type="ECO:0008006" key="3">
    <source>
        <dbReference type="Google" id="ProtNLM"/>
    </source>
</evidence>